<comment type="similarity">
    <text evidence="2">Belongs to the polysaccharide synthase family.</text>
</comment>
<evidence type="ECO:0000256" key="6">
    <source>
        <dbReference type="ARBA" id="ARBA00023136"/>
    </source>
</evidence>
<sequence>MTTLTQAFRGNRLVARVLRSSSWLVLGYGGSQALRLASNLILARLLFPEAFGLMALINVVTVGLMMFSDVGIGPAISQNKRGDDPAFLNTAWTIQVIRGFCLWGVACLLAWPASQLYDAPELASYLPIAALSLILAGFNPTRIETAHRHLLVGRLTVLNLTGQFIGILSMIVLAWITQSVIALVIGGVIGAAAKLLLTHVFLPGEANRFQWERAAAKELIRFGKWIFLSTAFWFVTSQGDKAILGRFLSLETLGIYNIGYFLASFPLLLGHAVTQKVLIPVYREMRPEEGSASQAKLRKLRVAVTVGIMGLLAVMAFVGPWLVDVLYDDRYAQAGAMVVVIACALIPQVIGVTYDQAALAAGDSKRFFVFSGTRAGIQVTALLIGITQFGLLGAMVAMGLSAIVIYPVLIWLARVHGVWDAAHDAAAGIAAGVIIALAVSLHLTQILELAAL</sequence>
<feature type="transmembrane region" description="Helical" evidence="7">
    <location>
        <begin position="425"/>
        <end position="447"/>
    </location>
</feature>
<keyword evidence="6 7" id="KW-0472">Membrane</keyword>
<comment type="caution">
    <text evidence="8">The sequence shown here is derived from an EMBL/GenBank/DDBJ whole genome shotgun (WGS) entry which is preliminary data.</text>
</comment>
<keyword evidence="4 7" id="KW-0812">Transmembrane</keyword>
<feature type="transmembrane region" description="Helical" evidence="7">
    <location>
        <begin position="123"/>
        <end position="139"/>
    </location>
</feature>
<dbReference type="Pfam" id="PF13440">
    <property type="entry name" value="Polysacc_synt_3"/>
    <property type="match status" value="1"/>
</dbReference>
<comment type="subcellular location">
    <subcellularLocation>
        <location evidence="1">Cell membrane</location>
        <topology evidence="1">Multi-pass membrane protein</topology>
    </subcellularLocation>
</comment>
<keyword evidence="5 7" id="KW-1133">Transmembrane helix</keyword>
<feature type="transmembrane region" description="Helical" evidence="7">
    <location>
        <begin position="367"/>
        <end position="386"/>
    </location>
</feature>
<dbReference type="AlphaFoldDB" id="A0A844CNC6"/>
<evidence type="ECO:0000256" key="2">
    <source>
        <dbReference type="ARBA" id="ARBA00007430"/>
    </source>
</evidence>
<proteinExistence type="inferred from homology"/>
<gene>
    <name evidence="8" type="ORF">FDP25_11740</name>
</gene>
<feature type="transmembrane region" description="Helical" evidence="7">
    <location>
        <begin position="21"/>
        <end position="47"/>
    </location>
</feature>
<evidence type="ECO:0000256" key="4">
    <source>
        <dbReference type="ARBA" id="ARBA00022692"/>
    </source>
</evidence>
<protein>
    <submittedName>
        <fullName evidence="8">Polysaccharide biosynthesis protein</fullName>
    </submittedName>
</protein>
<feature type="transmembrane region" description="Helical" evidence="7">
    <location>
        <begin position="222"/>
        <end position="238"/>
    </location>
</feature>
<dbReference type="GO" id="GO:0005886">
    <property type="term" value="C:plasma membrane"/>
    <property type="evidence" value="ECO:0007669"/>
    <property type="project" value="UniProtKB-SubCell"/>
</dbReference>
<keyword evidence="9" id="KW-1185">Reference proteome</keyword>
<organism evidence="8 9">
    <name type="scientific">Roseovarius bejariae</name>
    <dbReference type="NCBI Taxonomy" id="2576383"/>
    <lineage>
        <taxon>Bacteria</taxon>
        <taxon>Pseudomonadati</taxon>
        <taxon>Pseudomonadota</taxon>
        <taxon>Alphaproteobacteria</taxon>
        <taxon>Rhodobacterales</taxon>
        <taxon>Roseobacteraceae</taxon>
        <taxon>Roseovarius</taxon>
    </lineage>
</organism>
<feature type="transmembrane region" description="Helical" evidence="7">
    <location>
        <begin position="151"/>
        <end position="175"/>
    </location>
</feature>
<feature type="transmembrane region" description="Helical" evidence="7">
    <location>
        <begin position="334"/>
        <end position="355"/>
    </location>
</feature>
<evidence type="ECO:0000256" key="5">
    <source>
        <dbReference type="ARBA" id="ARBA00022989"/>
    </source>
</evidence>
<feature type="transmembrane region" description="Helical" evidence="7">
    <location>
        <begin position="258"/>
        <end position="279"/>
    </location>
</feature>
<dbReference type="RefSeq" id="WP_154151936.1">
    <property type="nucleotide sequence ID" value="NZ_SZWE01000001.1"/>
</dbReference>
<reference evidence="8 9" key="1">
    <citation type="submission" date="2019-05" db="EMBL/GenBank/DDBJ databases">
        <title>Roseovarius bejariae sp. nov., a moderately halophylic bacterium isolated from a saline soil in Rambla Salada (Murcia).</title>
        <authorList>
            <person name="Castro D.J."/>
            <person name="Gomez-Altuve A."/>
            <person name="Reina J.C."/>
            <person name="Rodriguez M."/>
            <person name="Sampedro I."/>
            <person name="Llamas I."/>
            <person name="Martinez-Checa F."/>
        </authorList>
    </citation>
    <scope>NUCLEOTIDE SEQUENCE [LARGE SCALE GENOMIC DNA]</scope>
    <source>
        <strain evidence="8 9">A21</strain>
    </source>
</reference>
<accession>A0A844CNC6</accession>
<dbReference type="Proteomes" id="UP000564704">
    <property type="component" value="Unassembled WGS sequence"/>
</dbReference>
<dbReference type="EMBL" id="SZWE01000001">
    <property type="protein sequence ID" value="MRU16102.1"/>
    <property type="molecule type" value="Genomic_DNA"/>
</dbReference>
<evidence type="ECO:0000256" key="7">
    <source>
        <dbReference type="SAM" id="Phobius"/>
    </source>
</evidence>
<evidence type="ECO:0000256" key="3">
    <source>
        <dbReference type="ARBA" id="ARBA00022475"/>
    </source>
</evidence>
<name>A0A844CNC6_9RHOB</name>
<dbReference type="OrthoDB" id="7605542at2"/>
<evidence type="ECO:0000256" key="1">
    <source>
        <dbReference type="ARBA" id="ARBA00004651"/>
    </source>
</evidence>
<feature type="transmembrane region" description="Helical" evidence="7">
    <location>
        <begin position="300"/>
        <end position="322"/>
    </location>
</feature>
<evidence type="ECO:0000313" key="9">
    <source>
        <dbReference type="Proteomes" id="UP000564704"/>
    </source>
</evidence>
<keyword evidence="3" id="KW-1003">Cell membrane</keyword>
<feature type="transmembrane region" description="Helical" evidence="7">
    <location>
        <begin position="53"/>
        <end position="75"/>
    </location>
</feature>
<dbReference type="PANTHER" id="PTHR30250:SF10">
    <property type="entry name" value="LIPOPOLYSACCHARIDE BIOSYNTHESIS PROTEIN WZXC"/>
    <property type="match status" value="1"/>
</dbReference>
<dbReference type="PANTHER" id="PTHR30250">
    <property type="entry name" value="PST FAMILY PREDICTED COLANIC ACID TRANSPORTER"/>
    <property type="match status" value="1"/>
</dbReference>
<feature type="transmembrane region" description="Helical" evidence="7">
    <location>
        <begin position="87"/>
        <end position="111"/>
    </location>
</feature>
<feature type="transmembrane region" description="Helical" evidence="7">
    <location>
        <begin position="181"/>
        <end position="202"/>
    </location>
</feature>
<dbReference type="InterPro" id="IPR050833">
    <property type="entry name" value="Poly_Biosynth_Transport"/>
</dbReference>
<feature type="transmembrane region" description="Helical" evidence="7">
    <location>
        <begin position="392"/>
        <end position="413"/>
    </location>
</feature>
<evidence type="ECO:0000313" key="8">
    <source>
        <dbReference type="EMBL" id="MRU16102.1"/>
    </source>
</evidence>